<evidence type="ECO:0000313" key="2">
    <source>
        <dbReference type="Proteomes" id="UP001066276"/>
    </source>
</evidence>
<organism evidence="1 2">
    <name type="scientific">Pleurodeles waltl</name>
    <name type="common">Iberian ribbed newt</name>
    <dbReference type="NCBI Taxonomy" id="8319"/>
    <lineage>
        <taxon>Eukaryota</taxon>
        <taxon>Metazoa</taxon>
        <taxon>Chordata</taxon>
        <taxon>Craniata</taxon>
        <taxon>Vertebrata</taxon>
        <taxon>Euteleostomi</taxon>
        <taxon>Amphibia</taxon>
        <taxon>Batrachia</taxon>
        <taxon>Caudata</taxon>
        <taxon>Salamandroidea</taxon>
        <taxon>Salamandridae</taxon>
        <taxon>Pleurodelinae</taxon>
        <taxon>Pleurodeles</taxon>
    </lineage>
</organism>
<keyword evidence="2" id="KW-1185">Reference proteome</keyword>
<accession>A0AAV7TX27</accession>
<sequence length="82" mass="9237">MQLAMRSEHGVYYLWCFQSRVTVSSCLGGSLQGDLTVPTVMYQNVTRNHVAIHKVCETDLNTLGFPDTFNQRVSACEIILKI</sequence>
<dbReference type="EMBL" id="JANPWB010000006">
    <property type="protein sequence ID" value="KAJ1181309.1"/>
    <property type="molecule type" value="Genomic_DNA"/>
</dbReference>
<dbReference type="AlphaFoldDB" id="A0AAV7TX27"/>
<protein>
    <submittedName>
        <fullName evidence="1">Uncharacterized protein</fullName>
    </submittedName>
</protein>
<name>A0AAV7TX27_PLEWA</name>
<comment type="caution">
    <text evidence="1">The sequence shown here is derived from an EMBL/GenBank/DDBJ whole genome shotgun (WGS) entry which is preliminary data.</text>
</comment>
<evidence type="ECO:0000313" key="1">
    <source>
        <dbReference type="EMBL" id="KAJ1181309.1"/>
    </source>
</evidence>
<gene>
    <name evidence="1" type="ORF">NDU88_006517</name>
</gene>
<dbReference type="Proteomes" id="UP001066276">
    <property type="component" value="Chromosome 3_2"/>
</dbReference>
<reference evidence="1" key="1">
    <citation type="journal article" date="2022" name="bioRxiv">
        <title>Sequencing and chromosome-scale assembly of the giantPleurodeles waltlgenome.</title>
        <authorList>
            <person name="Brown T."/>
            <person name="Elewa A."/>
            <person name="Iarovenko S."/>
            <person name="Subramanian E."/>
            <person name="Araus A.J."/>
            <person name="Petzold A."/>
            <person name="Susuki M."/>
            <person name="Suzuki K.-i.T."/>
            <person name="Hayashi T."/>
            <person name="Toyoda A."/>
            <person name="Oliveira C."/>
            <person name="Osipova E."/>
            <person name="Leigh N.D."/>
            <person name="Simon A."/>
            <person name="Yun M.H."/>
        </authorList>
    </citation>
    <scope>NUCLEOTIDE SEQUENCE</scope>
    <source>
        <strain evidence="1">20211129_DDA</strain>
        <tissue evidence="1">Liver</tissue>
    </source>
</reference>
<proteinExistence type="predicted"/>